<dbReference type="AlphaFoldDB" id="A0A167SHB3"/>
<dbReference type="Proteomes" id="UP000076532">
    <property type="component" value="Unassembled WGS sequence"/>
</dbReference>
<reference evidence="1 2" key="1">
    <citation type="journal article" date="2016" name="Mol. Biol. Evol.">
        <title>Comparative Genomics of Early-Diverging Mushroom-Forming Fungi Provides Insights into the Origins of Lignocellulose Decay Capabilities.</title>
        <authorList>
            <person name="Nagy L.G."/>
            <person name="Riley R."/>
            <person name="Tritt A."/>
            <person name="Adam C."/>
            <person name="Daum C."/>
            <person name="Floudas D."/>
            <person name="Sun H."/>
            <person name="Yadav J.S."/>
            <person name="Pangilinan J."/>
            <person name="Larsson K.H."/>
            <person name="Matsuura K."/>
            <person name="Barry K."/>
            <person name="Labutti K."/>
            <person name="Kuo R."/>
            <person name="Ohm R.A."/>
            <person name="Bhattacharya S.S."/>
            <person name="Shirouzu T."/>
            <person name="Yoshinaga Y."/>
            <person name="Martin F.M."/>
            <person name="Grigoriev I.V."/>
            <person name="Hibbett D.S."/>
        </authorList>
    </citation>
    <scope>NUCLEOTIDE SEQUENCE [LARGE SCALE GENOMIC DNA]</scope>
    <source>
        <strain evidence="1 2">CBS 109695</strain>
    </source>
</reference>
<dbReference type="EMBL" id="KV419370">
    <property type="protein sequence ID" value="KZP01919.1"/>
    <property type="molecule type" value="Genomic_DNA"/>
</dbReference>
<feature type="non-terminal residue" evidence="1">
    <location>
        <position position="1"/>
    </location>
</feature>
<proteinExistence type="predicted"/>
<protein>
    <submittedName>
        <fullName evidence="1">Uncharacterized protein</fullName>
    </submittedName>
</protein>
<accession>A0A167SHB3</accession>
<name>A0A167SHB3_9AGAM</name>
<evidence type="ECO:0000313" key="1">
    <source>
        <dbReference type="EMBL" id="KZP01919.1"/>
    </source>
</evidence>
<sequence length="53" mass="5945">VAPALKLVMQNEGQDNNPSRAYIQYCEDALAVNYDLQQHSVQPKGLTLERSVK</sequence>
<evidence type="ECO:0000313" key="2">
    <source>
        <dbReference type="Proteomes" id="UP000076532"/>
    </source>
</evidence>
<organism evidence="1 2">
    <name type="scientific">Athelia psychrophila</name>
    <dbReference type="NCBI Taxonomy" id="1759441"/>
    <lineage>
        <taxon>Eukaryota</taxon>
        <taxon>Fungi</taxon>
        <taxon>Dikarya</taxon>
        <taxon>Basidiomycota</taxon>
        <taxon>Agaricomycotina</taxon>
        <taxon>Agaricomycetes</taxon>
        <taxon>Agaricomycetidae</taxon>
        <taxon>Atheliales</taxon>
        <taxon>Atheliaceae</taxon>
        <taxon>Athelia</taxon>
    </lineage>
</organism>
<keyword evidence="2" id="KW-1185">Reference proteome</keyword>
<gene>
    <name evidence="1" type="ORF">FIBSPDRAFT_880700</name>
</gene>